<keyword evidence="2" id="KW-1185">Reference proteome</keyword>
<reference evidence="2" key="1">
    <citation type="journal article" date="2019" name="Int. J. Syst. Evol. Microbiol.">
        <title>The Global Catalogue of Microorganisms (GCM) 10K type strain sequencing project: providing services to taxonomists for standard genome sequencing and annotation.</title>
        <authorList>
            <consortium name="The Broad Institute Genomics Platform"/>
            <consortium name="The Broad Institute Genome Sequencing Center for Infectious Disease"/>
            <person name="Wu L."/>
            <person name="Ma J."/>
        </authorList>
    </citation>
    <scope>NUCLEOTIDE SEQUENCE [LARGE SCALE GENOMIC DNA]</scope>
    <source>
        <strain evidence="2">CGMCC 4.7020</strain>
    </source>
</reference>
<accession>A0ABW3XK88</accession>
<dbReference type="Proteomes" id="UP001597058">
    <property type="component" value="Unassembled WGS sequence"/>
</dbReference>
<evidence type="ECO:0000313" key="2">
    <source>
        <dbReference type="Proteomes" id="UP001597058"/>
    </source>
</evidence>
<organism evidence="1 2">
    <name type="scientific">Streptomyces kaempferi</name>
    <dbReference type="NCBI Taxonomy" id="333725"/>
    <lineage>
        <taxon>Bacteria</taxon>
        <taxon>Bacillati</taxon>
        <taxon>Actinomycetota</taxon>
        <taxon>Actinomycetes</taxon>
        <taxon>Kitasatosporales</taxon>
        <taxon>Streptomycetaceae</taxon>
        <taxon>Streptomyces</taxon>
    </lineage>
</organism>
<sequence length="107" mass="11599">MTEQTASAPAATEATEPATALAEVLARLHPYHRVGDPTPIGYQTVNNISPADYDRWKAALGPASEDDPPVQCWHTEAGTPCDWNRCNQPERIAAGDYGTDPREQPPT</sequence>
<protein>
    <submittedName>
        <fullName evidence="1">Uncharacterized protein</fullName>
    </submittedName>
</protein>
<proteinExistence type="predicted"/>
<dbReference type="RefSeq" id="WP_381329163.1">
    <property type="nucleotide sequence ID" value="NZ_JBHTMM010000041.1"/>
</dbReference>
<gene>
    <name evidence="1" type="ORF">ACFQ5X_28385</name>
</gene>
<comment type="caution">
    <text evidence="1">The sequence shown here is derived from an EMBL/GenBank/DDBJ whole genome shotgun (WGS) entry which is preliminary data.</text>
</comment>
<evidence type="ECO:0000313" key="1">
    <source>
        <dbReference type="EMBL" id="MFD1309765.1"/>
    </source>
</evidence>
<dbReference type="EMBL" id="JBHTMM010000041">
    <property type="protein sequence ID" value="MFD1309765.1"/>
    <property type="molecule type" value="Genomic_DNA"/>
</dbReference>
<name>A0ABW3XK88_9ACTN</name>